<keyword evidence="2" id="KW-0456">Lyase</keyword>
<dbReference type="GO" id="GO:0016829">
    <property type="term" value="F:lyase activity"/>
    <property type="evidence" value="ECO:0007669"/>
    <property type="project" value="UniProtKB-KW"/>
</dbReference>
<dbReference type="CDD" id="cd00377">
    <property type="entry name" value="ICL_PEPM"/>
    <property type="match status" value="1"/>
</dbReference>
<dbReference type="EMBL" id="JBHSNM010000005">
    <property type="protein sequence ID" value="MFC5571142.1"/>
    <property type="molecule type" value="Genomic_DNA"/>
</dbReference>
<evidence type="ECO:0000313" key="3">
    <source>
        <dbReference type="Proteomes" id="UP001596036"/>
    </source>
</evidence>
<sequence>MRNAEHAPLFRHLHTQGVLRIANAWDAGSARLIESLGAPAIATTSAGMAWSCGYADGDQLPFDHLLAQAGEIVRVLRVPLSVDVEGGYSDDPRVVAEHVLRLAAIGVVGINLEDGAGAPEVLGAKIEAIRHALAAHGLDIYVNARTDVYLRGLAPPEQRVEMVLARAARYREAGADGLFVPGVTEAAQIGAIASGTPLPLNVMLRPALPALDALEALGVRRLSAGADLPEAVFAYVGELARGFLHDGRAVAGARMDYGAINALFGER</sequence>
<dbReference type="SUPFAM" id="SSF51621">
    <property type="entry name" value="Phosphoenolpyruvate/pyruvate domain"/>
    <property type="match status" value="1"/>
</dbReference>
<dbReference type="InterPro" id="IPR015813">
    <property type="entry name" value="Pyrv/PenolPyrv_kinase-like_dom"/>
</dbReference>
<reference evidence="3" key="1">
    <citation type="journal article" date="2019" name="Int. J. Syst. Evol. Microbiol.">
        <title>The Global Catalogue of Microorganisms (GCM) 10K type strain sequencing project: providing services to taxonomists for standard genome sequencing and annotation.</title>
        <authorList>
            <consortium name="The Broad Institute Genomics Platform"/>
            <consortium name="The Broad Institute Genome Sequencing Center for Infectious Disease"/>
            <person name="Wu L."/>
            <person name="Ma J."/>
        </authorList>
    </citation>
    <scope>NUCLEOTIDE SEQUENCE [LARGE SCALE GENOMIC DNA]</scope>
    <source>
        <strain evidence="3">KACC 11407</strain>
    </source>
</reference>
<dbReference type="Pfam" id="PF13714">
    <property type="entry name" value="PEP_mutase"/>
    <property type="match status" value="1"/>
</dbReference>
<name>A0ABW0SPU3_9GAMM</name>
<gene>
    <name evidence="2" type="ORF">ACFPN1_13835</name>
</gene>
<dbReference type="InterPro" id="IPR040442">
    <property type="entry name" value="Pyrv_kinase-like_dom_sf"/>
</dbReference>
<evidence type="ECO:0000256" key="1">
    <source>
        <dbReference type="ARBA" id="ARBA00022723"/>
    </source>
</evidence>
<proteinExistence type="predicted"/>
<keyword evidence="3" id="KW-1185">Reference proteome</keyword>
<keyword evidence="1" id="KW-0479">Metal-binding</keyword>
<protein>
    <submittedName>
        <fullName evidence="2">Isocitrate lyase/phosphoenolpyruvate mutase family protein</fullName>
    </submittedName>
</protein>
<dbReference type="Gene3D" id="3.20.20.60">
    <property type="entry name" value="Phosphoenolpyruvate-binding domains"/>
    <property type="match status" value="1"/>
</dbReference>
<accession>A0ABW0SPU3</accession>
<evidence type="ECO:0000313" key="2">
    <source>
        <dbReference type="EMBL" id="MFC5571142.1"/>
    </source>
</evidence>
<dbReference type="PANTHER" id="PTHR42905">
    <property type="entry name" value="PHOSPHOENOLPYRUVATE CARBOXYLASE"/>
    <property type="match status" value="1"/>
</dbReference>
<comment type="caution">
    <text evidence="2">The sequence shown here is derived from an EMBL/GenBank/DDBJ whole genome shotgun (WGS) entry which is preliminary data.</text>
</comment>
<dbReference type="InterPro" id="IPR039556">
    <property type="entry name" value="ICL/PEPM"/>
</dbReference>
<organism evidence="2 3">
    <name type="scientific">Lysobacter yangpyeongensis</name>
    <dbReference type="NCBI Taxonomy" id="346182"/>
    <lineage>
        <taxon>Bacteria</taxon>
        <taxon>Pseudomonadati</taxon>
        <taxon>Pseudomonadota</taxon>
        <taxon>Gammaproteobacteria</taxon>
        <taxon>Lysobacterales</taxon>
        <taxon>Lysobacteraceae</taxon>
        <taxon>Lysobacter</taxon>
    </lineage>
</organism>
<dbReference type="Proteomes" id="UP001596036">
    <property type="component" value="Unassembled WGS sequence"/>
</dbReference>
<dbReference type="RefSeq" id="WP_386755717.1">
    <property type="nucleotide sequence ID" value="NZ_JBHSNM010000005.1"/>
</dbReference>
<dbReference type="PANTHER" id="PTHR42905:SF16">
    <property type="entry name" value="CARBOXYPHOSPHONOENOLPYRUVATE PHOSPHONOMUTASE-LIKE PROTEIN (AFU_ORTHOLOGUE AFUA_5G07230)"/>
    <property type="match status" value="1"/>
</dbReference>